<accession>A0A1H2PU86</accession>
<protein>
    <submittedName>
        <fullName evidence="1">Uncharacterized protein</fullName>
    </submittedName>
</protein>
<dbReference type="Proteomes" id="UP000243719">
    <property type="component" value="Unassembled WGS sequence"/>
</dbReference>
<sequence length="132" mass="14572">MPLAVREIAALSGTLLGAAAILVVDQERLVCDAAEFPIMENQAIKAGLYMTSALQPRYCWRQCQFMRHAPDISLLGELRRFATNRCRNLGGRQGYSLGRLDARAINARERELPDALTHHLKAPEGAGAQRVT</sequence>
<name>A0A1H2PU86_9BURK</name>
<proteinExistence type="predicted"/>
<keyword evidence="2" id="KW-1185">Reference proteome</keyword>
<organism evidence="1 2">
    <name type="scientific">Chitinasiproducens palmae</name>
    <dbReference type="NCBI Taxonomy" id="1770053"/>
    <lineage>
        <taxon>Bacteria</taxon>
        <taxon>Pseudomonadati</taxon>
        <taxon>Pseudomonadota</taxon>
        <taxon>Betaproteobacteria</taxon>
        <taxon>Burkholderiales</taxon>
        <taxon>Burkholderiaceae</taxon>
        <taxon>Chitinasiproducens</taxon>
    </lineage>
</organism>
<dbReference type="AlphaFoldDB" id="A0A1H2PU86"/>
<evidence type="ECO:0000313" key="2">
    <source>
        <dbReference type="Proteomes" id="UP000243719"/>
    </source>
</evidence>
<reference evidence="2" key="1">
    <citation type="submission" date="2016-09" db="EMBL/GenBank/DDBJ databases">
        <authorList>
            <person name="Varghese N."/>
            <person name="Submissions S."/>
        </authorList>
    </citation>
    <scope>NUCLEOTIDE SEQUENCE [LARGE SCALE GENOMIC DNA]</scope>
    <source>
        <strain evidence="2">JS23</strain>
    </source>
</reference>
<dbReference type="EMBL" id="FNLO01000009">
    <property type="protein sequence ID" value="SDV49884.1"/>
    <property type="molecule type" value="Genomic_DNA"/>
</dbReference>
<dbReference type="RefSeq" id="WP_091910454.1">
    <property type="nucleotide sequence ID" value="NZ_FNLO01000009.1"/>
</dbReference>
<gene>
    <name evidence="1" type="ORF">SAMN05216551_109215</name>
</gene>
<evidence type="ECO:0000313" key="1">
    <source>
        <dbReference type="EMBL" id="SDV49884.1"/>
    </source>
</evidence>